<evidence type="ECO:0000256" key="9">
    <source>
        <dbReference type="SAM" id="Phobius"/>
    </source>
</evidence>
<sequence>MYQGVRVQHRYQGPTVPLAVQQPVLQVHTRLPVRNPSYPATHVLERRISSELARQGWEAVHRTAMEVMNTPVPTFQCKICLENLPLSDQVVFQDCGNPEHGCCRDCTRYWIEGLINCGQVHSITCGRRGDVDCSARARNEEIRPLTDEDSFKKFQRFMQMREDKTVRECPQCAQMCKPATVGGEICPEMVCPSCQCTFCYYHSAAHAGRPCDEYSRQISKQLKEMANGVLADSKQCPKCGVHTVKTSGCNHMTCAERTCKAHWCWVCGREIEGGANGVFDHYTAGSCRQFSDTTTPGCALNILRFLTVPFRLVFMLTALVLFVVSLALAPITGLFLLLSLLCCQCRNNVLKSQTVVKAIMLMPGFLIYVGIAFVWILLVATVLVVLLTLWPLCRCFLPRMEDDACGFDHTHVIWLMTLPFTALEPGRCLIQCYFRKWSCCRRQGESDSDTDTDRESDSQEVPDVEAEDDSDRS</sequence>
<keyword evidence="7" id="KW-0862">Zinc</keyword>
<keyword evidence="6" id="KW-0833">Ubl conjugation pathway</keyword>
<dbReference type="InterPro" id="IPR013083">
    <property type="entry name" value="Znf_RING/FYVE/PHD"/>
</dbReference>
<feature type="region of interest" description="Disordered" evidence="8">
    <location>
        <begin position="443"/>
        <end position="473"/>
    </location>
</feature>
<keyword evidence="3" id="KW-0479">Metal-binding</keyword>
<keyword evidence="12" id="KW-1185">Reference proteome</keyword>
<keyword evidence="2" id="KW-0808">Transferase</keyword>
<evidence type="ECO:0000256" key="1">
    <source>
        <dbReference type="ARBA" id="ARBA00004906"/>
    </source>
</evidence>
<dbReference type="GO" id="GO:0004842">
    <property type="term" value="F:ubiquitin-protein transferase activity"/>
    <property type="evidence" value="ECO:0007669"/>
    <property type="project" value="TreeGrafter"/>
</dbReference>
<feature type="transmembrane region" description="Helical" evidence="9">
    <location>
        <begin position="364"/>
        <end position="390"/>
    </location>
</feature>
<keyword evidence="9" id="KW-0472">Membrane</keyword>
<proteinExistence type="predicted"/>
<comment type="caution">
    <text evidence="11">The sequence shown here is derived from an EMBL/GenBank/DDBJ whole genome shotgun (WGS) entry which is preliminary data.</text>
</comment>
<dbReference type="PROSITE" id="PS51873">
    <property type="entry name" value="TRIAD"/>
    <property type="match status" value="1"/>
</dbReference>
<dbReference type="Gene3D" id="1.20.120.1750">
    <property type="match status" value="1"/>
</dbReference>
<evidence type="ECO:0000256" key="6">
    <source>
        <dbReference type="ARBA" id="ARBA00022786"/>
    </source>
</evidence>
<keyword evidence="4" id="KW-0677">Repeat</keyword>
<dbReference type="AlphaFoldDB" id="A0AA36NFC0"/>
<feature type="domain" description="RING-type" evidence="10">
    <location>
        <begin position="73"/>
        <end position="291"/>
    </location>
</feature>
<evidence type="ECO:0000256" key="2">
    <source>
        <dbReference type="ARBA" id="ARBA00022679"/>
    </source>
</evidence>
<dbReference type="SMART" id="SM00647">
    <property type="entry name" value="IBR"/>
    <property type="match status" value="2"/>
</dbReference>
<evidence type="ECO:0000259" key="10">
    <source>
        <dbReference type="PROSITE" id="PS51873"/>
    </source>
</evidence>
<dbReference type="SUPFAM" id="SSF57850">
    <property type="entry name" value="RING/U-box"/>
    <property type="match status" value="2"/>
</dbReference>
<evidence type="ECO:0000256" key="4">
    <source>
        <dbReference type="ARBA" id="ARBA00022737"/>
    </source>
</evidence>
<dbReference type="CDD" id="cd20336">
    <property type="entry name" value="Rcat_RBR"/>
    <property type="match status" value="1"/>
</dbReference>
<organism evidence="11 12">
    <name type="scientific">Effrenium voratum</name>
    <dbReference type="NCBI Taxonomy" id="2562239"/>
    <lineage>
        <taxon>Eukaryota</taxon>
        <taxon>Sar</taxon>
        <taxon>Alveolata</taxon>
        <taxon>Dinophyceae</taxon>
        <taxon>Suessiales</taxon>
        <taxon>Symbiodiniaceae</taxon>
        <taxon>Effrenium</taxon>
    </lineage>
</organism>
<dbReference type="Proteomes" id="UP001178507">
    <property type="component" value="Unassembled WGS sequence"/>
</dbReference>
<accession>A0AA36NFC0</accession>
<dbReference type="EMBL" id="CAUJNA010003563">
    <property type="protein sequence ID" value="CAJ1404962.1"/>
    <property type="molecule type" value="Genomic_DNA"/>
</dbReference>
<evidence type="ECO:0000256" key="3">
    <source>
        <dbReference type="ARBA" id="ARBA00022723"/>
    </source>
</evidence>
<dbReference type="GO" id="GO:0043161">
    <property type="term" value="P:proteasome-mediated ubiquitin-dependent protein catabolic process"/>
    <property type="evidence" value="ECO:0007669"/>
    <property type="project" value="TreeGrafter"/>
</dbReference>
<evidence type="ECO:0000256" key="7">
    <source>
        <dbReference type="ARBA" id="ARBA00022833"/>
    </source>
</evidence>
<dbReference type="GO" id="GO:0097039">
    <property type="term" value="P:protein linear polyubiquitination"/>
    <property type="evidence" value="ECO:0007669"/>
    <property type="project" value="TreeGrafter"/>
</dbReference>
<dbReference type="GO" id="GO:0008270">
    <property type="term" value="F:zinc ion binding"/>
    <property type="evidence" value="ECO:0007669"/>
    <property type="project" value="UniProtKB-KW"/>
</dbReference>
<dbReference type="Gene3D" id="3.30.40.10">
    <property type="entry name" value="Zinc/RING finger domain, C3HC4 (zinc finger)"/>
    <property type="match status" value="1"/>
</dbReference>
<dbReference type="InterPro" id="IPR044066">
    <property type="entry name" value="TRIAD_supradom"/>
</dbReference>
<feature type="compositionally biased region" description="Acidic residues" evidence="8">
    <location>
        <begin position="458"/>
        <end position="473"/>
    </location>
</feature>
<evidence type="ECO:0000256" key="8">
    <source>
        <dbReference type="SAM" id="MobiDB-lite"/>
    </source>
</evidence>
<name>A0AA36NFC0_9DINO</name>
<evidence type="ECO:0000256" key="5">
    <source>
        <dbReference type="ARBA" id="ARBA00022771"/>
    </source>
</evidence>
<gene>
    <name evidence="11" type="ORF">EVOR1521_LOCUS27317</name>
</gene>
<protein>
    <recommendedName>
        <fullName evidence="10">RING-type domain-containing protein</fullName>
    </recommendedName>
</protein>
<dbReference type="PANTHER" id="PTHR22770:SF13">
    <property type="entry name" value="RING-TYPE DOMAIN-CONTAINING PROTEIN"/>
    <property type="match status" value="1"/>
</dbReference>
<comment type="pathway">
    <text evidence="1">Protein modification; protein ubiquitination.</text>
</comment>
<reference evidence="11" key="1">
    <citation type="submission" date="2023-08" db="EMBL/GenBank/DDBJ databases">
        <authorList>
            <person name="Chen Y."/>
            <person name="Shah S."/>
            <person name="Dougan E. K."/>
            <person name="Thang M."/>
            <person name="Chan C."/>
        </authorList>
    </citation>
    <scope>NUCLEOTIDE SEQUENCE</scope>
</reference>
<dbReference type="Pfam" id="PF22191">
    <property type="entry name" value="IBR_1"/>
    <property type="match status" value="1"/>
</dbReference>
<keyword evidence="9" id="KW-0812">Transmembrane</keyword>
<dbReference type="GO" id="GO:0000151">
    <property type="term" value="C:ubiquitin ligase complex"/>
    <property type="evidence" value="ECO:0007669"/>
    <property type="project" value="TreeGrafter"/>
</dbReference>
<dbReference type="GO" id="GO:0043130">
    <property type="term" value="F:ubiquitin binding"/>
    <property type="evidence" value="ECO:0007669"/>
    <property type="project" value="TreeGrafter"/>
</dbReference>
<keyword evidence="9" id="KW-1133">Transmembrane helix</keyword>
<dbReference type="InterPro" id="IPR051628">
    <property type="entry name" value="LUBAC_E3_Ligases"/>
</dbReference>
<dbReference type="InterPro" id="IPR002867">
    <property type="entry name" value="IBR_dom"/>
</dbReference>
<feature type="transmembrane region" description="Helical" evidence="9">
    <location>
        <begin position="312"/>
        <end position="343"/>
    </location>
</feature>
<dbReference type="PANTHER" id="PTHR22770">
    <property type="entry name" value="UBIQUITIN CONJUGATING ENZYME 7 INTERACTING PROTEIN-RELATED"/>
    <property type="match status" value="1"/>
</dbReference>
<evidence type="ECO:0000313" key="11">
    <source>
        <dbReference type="EMBL" id="CAJ1404962.1"/>
    </source>
</evidence>
<keyword evidence="5" id="KW-0863">Zinc-finger</keyword>
<evidence type="ECO:0000313" key="12">
    <source>
        <dbReference type="Proteomes" id="UP001178507"/>
    </source>
</evidence>